<evidence type="ECO:0000313" key="4">
    <source>
        <dbReference type="Proteomes" id="UP000515847"/>
    </source>
</evidence>
<feature type="region of interest" description="Disordered" evidence="1">
    <location>
        <begin position="63"/>
        <end position="92"/>
    </location>
</feature>
<feature type="signal peptide" evidence="2">
    <location>
        <begin position="1"/>
        <end position="25"/>
    </location>
</feature>
<feature type="compositionally biased region" description="Low complexity" evidence="1">
    <location>
        <begin position="66"/>
        <end position="87"/>
    </location>
</feature>
<evidence type="ECO:0000313" key="3">
    <source>
        <dbReference type="EMBL" id="QNB46785.1"/>
    </source>
</evidence>
<keyword evidence="2" id="KW-0732">Signal</keyword>
<dbReference type="AlphaFoldDB" id="A0A7G6E3Y1"/>
<dbReference type="KEGG" id="tfr:BR63_10980"/>
<protein>
    <recommendedName>
        <fullName evidence="5">DUF2680 domain-containing protein</fullName>
    </recommendedName>
</protein>
<organism evidence="3 4">
    <name type="scientific">Thermanaerosceptrum fracticalcis</name>
    <dbReference type="NCBI Taxonomy" id="1712410"/>
    <lineage>
        <taxon>Bacteria</taxon>
        <taxon>Bacillati</taxon>
        <taxon>Bacillota</taxon>
        <taxon>Clostridia</taxon>
        <taxon>Eubacteriales</taxon>
        <taxon>Peptococcaceae</taxon>
        <taxon>Thermanaerosceptrum</taxon>
    </lineage>
</organism>
<dbReference type="Proteomes" id="UP000515847">
    <property type="component" value="Chromosome"/>
</dbReference>
<name>A0A7G6E3Y1_THEFR</name>
<feature type="chain" id="PRO_5039541933" description="DUF2680 domain-containing protein" evidence="2">
    <location>
        <begin position="26"/>
        <end position="162"/>
    </location>
</feature>
<proteinExistence type="predicted"/>
<keyword evidence="4" id="KW-1185">Reference proteome</keyword>
<evidence type="ECO:0000256" key="2">
    <source>
        <dbReference type="SAM" id="SignalP"/>
    </source>
</evidence>
<reference evidence="3 4" key="1">
    <citation type="journal article" date="2019" name="Front. Microbiol.">
        <title>Thermoanaerosceptrum fracticalcis gen. nov. sp. nov., a Novel Fumarate-Fermenting Microorganism From a Deep Fractured Carbonate Aquifer of the US Great Basin.</title>
        <authorList>
            <person name="Hamilton-Brehm S.D."/>
            <person name="Stewart L.E."/>
            <person name="Zavarin M."/>
            <person name="Caldwell M."/>
            <person name="Lawson P.A."/>
            <person name="Onstott T.C."/>
            <person name="Grzymski J."/>
            <person name="Neveux I."/>
            <person name="Lollar B.S."/>
            <person name="Russell C.E."/>
            <person name="Moser D.P."/>
        </authorList>
    </citation>
    <scope>NUCLEOTIDE SEQUENCE [LARGE SCALE GENOMIC DNA]</scope>
    <source>
        <strain evidence="3 4">DRI-13</strain>
    </source>
</reference>
<gene>
    <name evidence="3" type="ORF">BR63_10980</name>
</gene>
<feature type="region of interest" description="Disordered" evidence="1">
    <location>
        <begin position="142"/>
        <end position="162"/>
    </location>
</feature>
<accession>A0A7G6E3Y1</accession>
<sequence>MNKNRIFLTVTTVALGLSLVGIANASTMKAAFVGQPPETVQQRVYMNQNRPQDMFTPKNVDAAAGLSQDTTSADSSASSQTTQLSDTNKPFVMGPEMMQEGTASYQQMLEIHKNNQKEMAEFHKNMPQHSMGQGFAGMHNASEKDGSNKSFRGPMGRGMMGR</sequence>
<dbReference type="EMBL" id="CP045798">
    <property type="protein sequence ID" value="QNB46785.1"/>
    <property type="molecule type" value="Genomic_DNA"/>
</dbReference>
<evidence type="ECO:0008006" key="5">
    <source>
        <dbReference type="Google" id="ProtNLM"/>
    </source>
</evidence>
<evidence type="ECO:0000256" key="1">
    <source>
        <dbReference type="SAM" id="MobiDB-lite"/>
    </source>
</evidence>
<dbReference type="RefSeq" id="WP_034420164.1">
    <property type="nucleotide sequence ID" value="NZ_CP045798.1"/>
</dbReference>